<dbReference type="Proteomes" id="UP000321947">
    <property type="component" value="Unassembled WGS sequence"/>
</dbReference>
<sequence>MGLLQPLSADWKWENVSMDFITGLSRTLKGYTVIWVVVNRLTKSAHFISRISTHIASKWAKLYLTKIVGLHGVSISIVSNRDARFTSKFWKRLQVSMGMRSPVCWDDIGEQRLMVPELVQSTNEGDKVFLKVAPMKGVFCDSKRRGS</sequence>
<comment type="caution">
    <text evidence="2">The sequence shown here is derived from an EMBL/GenBank/DDBJ whole genome shotgun (WGS) entry which is preliminary data.</text>
</comment>
<dbReference type="InterPro" id="IPR036397">
    <property type="entry name" value="RNaseH_sf"/>
</dbReference>
<evidence type="ECO:0000313" key="1">
    <source>
        <dbReference type="EMBL" id="KAA0042205.1"/>
    </source>
</evidence>
<dbReference type="EMBL" id="SSTD01003357">
    <property type="protein sequence ID" value="TYK26776.1"/>
    <property type="molecule type" value="Genomic_DNA"/>
</dbReference>
<evidence type="ECO:0000313" key="3">
    <source>
        <dbReference type="Proteomes" id="UP000321393"/>
    </source>
</evidence>
<evidence type="ECO:0000313" key="2">
    <source>
        <dbReference type="EMBL" id="TYK26776.1"/>
    </source>
</evidence>
<proteinExistence type="predicted"/>
<dbReference type="EMBL" id="SSTE01016227">
    <property type="protein sequence ID" value="KAA0042205.1"/>
    <property type="molecule type" value="Genomic_DNA"/>
</dbReference>
<reference evidence="3 4" key="1">
    <citation type="submission" date="2019-08" db="EMBL/GenBank/DDBJ databases">
        <title>Draft genome sequences of two oriental melons (Cucumis melo L. var makuwa).</title>
        <authorList>
            <person name="Kwon S.-Y."/>
        </authorList>
    </citation>
    <scope>NUCLEOTIDE SEQUENCE [LARGE SCALE GENOMIC DNA]</scope>
    <source>
        <strain evidence="4">cv. Chang Bougi</strain>
        <strain evidence="3">cv. SW 3</strain>
        <tissue evidence="2">Leaf</tissue>
    </source>
</reference>
<evidence type="ECO:0000313" key="4">
    <source>
        <dbReference type="Proteomes" id="UP000321947"/>
    </source>
</evidence>
<organism evidence="2 4">
    <name type="scientific">Cucumis melo var. makuwa</name>
    <name type="common">Oriental melon</name>
    <dbReference type="NCBI Taxonomy" id="1194695"/>
    <lineage>
        <taxon>Eukaryota</taxon>
        <taxon>Viridiplantae</taxon>
        <taxon>Streptophyta</taxon>
        <taxon>Embryophyta</taxon>
        <taxon>Tracheophyta</taxon>
        <taxon>Spermatophyta</taxon>
        <taxon>Magnoliopsida</taxon>
        <taxon>eudicotyledons</taxon>
        <taxon>Gunneridae</taxon>
        <taxon>Pentapetalae</taxon>
        <taxon>rosids</taxon>
        <taxon>fabids</taxon>
        <taxon>Cucurbitales</taxon>
        <taxon>Cucurbitaceae</taxon>
        <taxon>Benincaseae</taxon>
        <taxon>Cucumis</taxon>
    </lineage>
</organism>
<dbReference type="OrthoDB" id="4366004at2759"/>
<dbReference type="SUPFAM" id="SSF53098">
    <property type="entry name" value="Ribonuclease H-like"/>
    <property type="match status" value="1"/>
</dbReference>
<dbReference type="GO" id="GO:0003676">
    <property type="term" value="F:nucleic acid binding"/>
    <property type="evidence" value="ECO:0007669"/>
    <property type="project" value="InterPro"/>
</dbReference>
<dbReference type="InterPro" id="IPR012337">
    <property type="entry name" value="RNaseH-like_sf"/>
</dbReference>
<dbReference type="Proteomes" id="UP000321393">
    <property type="component" value="Unassembled WGS sequence"/>
</dbReference>
<name>A0A5D3DST6_CUCMM</name>
<dbReference type="STRING" id="1194695.A0A5D3DST6"/>
<dbReference type="AlphaFoldDB" id="A0A5D3DST6"/>
<protein>
    <submittedName>
        <fullName evidence="2">Pol protein</fullName>
    </submittedName>
</protein>
<gene>
    <name evidence="2" type="ORF">E5676_scaffold124G00760</name>
    <name evidence="1" type="ORF">E6C27_scaffold67G007160</name>
</gene>
<dbReference type="PANTHER" id="PTHR35046:SF26">
    <property type="entry name" value="RNA-DIRECTED DNA POLYMERASE"/>
    <property type="match status" value="1"/>
</dbReference>
<dbReference type="Gene3D" id="3.30.420.10">
    <property type="entry name" value="Ribonuclease H-like superfamily/Ribonuclease H"/>
    <property type="match status" value="1"/>
</dbReference>
<accession>A0A5D3DST6</accession>
<dbReference type="PANTHER" id="PTHR35046">
    <property type="entry name" value="ZINC KNUCKLE (CCHC-TYPE) FAMILY PROTEIN"/>
    <property type="match status" value="1"/>
</dbReference>